<evidence type="ECO:0000313" key="1">
    <source>
        <dbReference type="EMBL" id="SPF37097.1"/>
    </source>
</evidence>
<sequence length="38" mass="4341">MGIYSPLSHRENTFVKIHLSKKGDLVDVGTKKVKNWTI</sequence>
<organism evidence="1 2">
    <name type="scientific">Candidatus Desulfosporosinus infrequens</name>
    <dbReference type="NCBI Taxonomy" id="2043169"/>
    <lineage>
        <taxon>Bacteria</taxon>
        <taxon>Bacillati</taxon>
        <taxon>Bacillota</taxon>
        <taxon>Clostridia</taxon>
        <taxon>Eubacteriales</taxon>
        <taxon>Desulfitobacteriaceae</taxon>
        <taxon>Desulfosporosinus</taxon>
    </lineage>
</organism>
<proteinExistence type="predicted"/>
<dbReference type="AlphaFoldDB" id="A0A2U3KC06"/>
<reference evidence="2" key="1">
    <citation type="submission" date="2018-02" db="EMBL/GenBank/DDBJ databases">
        <authorList>
            <person name="Hausmann B."/>
        </authorList>
    </citation>
    <scope>NUCLEOTIDE SEQUENCE [LARGE SCALE GENOMIC DNA]</scope>
    <source>
        <strain evidence="2">Peat soil MAG SbF1</strain>
    </source>
</reference>
<protein>
    <submittedName>
        <fullName evidence="1">Uncharacterized protein</fullName>
    </submittedName>
</protein>
<dbReference type="EMBL" id="OMOF01000083">
    <property type="protein sequence ID" value="SPF37097.1"/>
    <property type="molecule type" value="Genomic_DNA"/>
</dbReference>
<gene>
    <name evidence="1" type="ORF">SBF1_1730002</name>
</gene>
<name>A0A2U3KC06_9FIRM</name>
<accession>A0A2U3KC06</accession>
<evidence type="ECO:0000313" key="2">
    <source>
        <dbReference type="Proteomes" id="UP000238916"/>
    </source>
</evidence>
<dbReference type="Proteomes" id="UP000238916">
    <property type="component" value="Unassembled WGS sequence"/>
</dbReference>